<evidence type="ECO:0000256" key="2">
    <source>
        <dbReference type="ARBA" id="ARBA00022801"/>
    </source>
</evidence>
<name>E8QZ09_ISOPI</name>
<dbReference type="Gene3D" id="1.10.1400.10">
    <property type="match status" value="1"/>
</dbReference>
<feature type="binding site" evidence="5">
    <location>
        <position position="384"/>
    </location>
    <ligand>
        <name>Ca(2+)</name>
        <dbReference type="ChEBI" id="CHEBI:29108"/>
    </ligand>
</feature>
<gene>
    <name evidence="8" type="ordered locus">Isop_2580</name>
</gene>
<feature type="active site" description="Nucleophile" evidence="4">
    <location>
        <position position="305"/>
    </location>
</feature>
<reference evidence="8 9" key="2">
    <citation type="journal article" date="2011" name="Stand. Genomic Sci.">
        <title>Complete genome sequence of Isosphaera pallida type strain (IS1B).</title>
        <authorList>
            <consortium name="US DOE Joint Genome Institute (JGI-PGF)"/>
            <person name="Goker M."/>
            <person name="Cleland D."/>
            <person name="Saunders E."/>
            <person name="Lapidus A."/>
            <person name="Nolan M."/>
            <person name="Lucas S."/>
            <person name="Hammon N."/>
            <person name="Deshpande S."/>
            <person name="Cheng J.F."/>
            <person name="Tapia R."/>
            <person name="Han C."/>
            <person name="Goodwin L."/>
            <person name="Pitluck S."/>
            <person name="Liolios K."/>
            <person name="Pagani I."/>
            <person name="Ivanova N."/>
            <person name="Mavromatis K."/>
            <person name="Pati A."/>
            <person name="Chen A."/>
            <person name="Palaniappan K."/>
            <person name="Land M."/>
            <person name="Hauser L."/>
            <person name="Chang Y.J."/>
            <person name="Jeffries C.D."/>
            <person name="Detter J.C."/>
            <person name="Beck B."/>
            <person name="Woyke T."/>
            <person name="Bristow J."/>
            <person name="Eisen J.A."/>
            <person name="Markowitz V."/>
            <person name="Hugenholtz P."/>
            <person name="Kyrpides N.C."/>
            <person name="Klenk H.P."/>
        </authorList>
    </citation>
    <scope>NUCLEOTIDE SEQUENCE [LARGE SCALE GENOMIC DNA]</scope>
    <source>
        <strain evidence="9">ATCC 43644 / DSM 9630 / IS1B</strain>
    </source>
</reference>
<dbReference type="Gene3D" id="2.30.120.10">
    <property type="match status" value="1"/>
</dbReference>
<dbReference type="SUPFAM" id="SSF56235">
    <property type="entry name" value="N-terminal nucleophile aminohydrolases (Ntn hydrolases)"/>
    <property type="match status" value="1"/>
</dbReference>
<dbReference type="CDD" id="cd03747">
    <property type="entry name" value="Ntn_PGA_like"/>
    <property type="match status" value="1"/>
</dbReference>
<dbReference type="eggNOG" id="COG2366">
    <property type="taxonomic scope" value="Bacteria"/>
</dbReference>
<dbReference type="InterPro" id="IPR014395">
    <property type="entry name" value="Pen/GL7ACA/AHL_acylase"/>
</dbReference>
<dbReference type="STRING" id="575540.Isop_2580"/>
<protein>
    <submittedName>
        <fullName evidence="8">Peptidase S45 penicillin amidase</fullName>
    </submittedName>
</protein>
<dbReference type="InterPro" id="IPR043147">
    <property type="entry name" value="Penicillin_amidase_A-knob"/>
</dbReference>
<feature type="transmembrane region" description="Helical" evidence="7">
    <location>
        <begin position="35"/>
        <end position="60"/>
    </location>
</feature>
<accession>E8QZ09</accession>
<dbReference type="GO" id="GO:0046872">
    <property type="term" value="F:metal ion binding"/>
    <property type="evidence" value="ECO:0007669"/>
    <property type="project" value="UniProtKB-KW"/>
</dbReference>
<dbReference type="Gene3D" id="1.10.439.10">
    <property type="entry name" value="Penicillin Amidohydrolase, domain 1"/>
    <property type="match status" value="1"/>
</dbReference>
<keyword evidence="5" id="KW-0479">Metal-binding</keyword>
<dbReference type="Gene3D" id="3.60.20.10">
    <property type="entry name" value="Glutamine Phosphoribosylpyrophosphate, subunit 1, domain 1"/>
    <property type="match status" value="1"/>
</dbReference>
<dbReference type="PANTHER" id="PTHR34218:SF4">
    <property type="entry name" value="ACYL-HOMOSERINE LACTONE ACYLASE QUIP"/>
    <property type="match status" value="1"/>
</dbReference>
<dbReference type="InterPro" id="IPR023343">
    <property type="entry name" value="Penicillin_amidase_dom1"/>
</dbReference>
<feature type="region of interest" description="Disordered" evidence="6">
    <location>
        <begin position="1"/>
        <end position="21"/>
    </location>
</feature>
<dbReference type="PANTHER" id="PTHR34218">
    <property type="entry name" value="PEPTIDASE S45 PENICILLIN AMIDASE"/>
    <property type="match status" value="1"/>
</dbReference>
<evidence type="ECO:0000256" key="5">
    <source>
        <dbReference type="PIRSR" id="PIRSR001227-2"/>
    </source>
</evidence>
<dbReference type="RefSeq" id="WP_013565439.1">
    <property type="nucleotide sequence ID" value="NC_014962.1"/>
</dbReference>
<dbReference type="EMBL" id="CP002353">
    <property type="protein sequence ID" value="ADV63151.1"/>
    <property type="molecule type" value="Genomic_DNA"/>
</dbReference>
<keyword evidence="7" id="KW-1133">Transmembrane helix</keyword>
<keyword evidence="2" id="KW-0378">Hydrolase</keyword>
<keyword evidence="3" id="KW-0865">Zymogen</keyword>
<evidence type="ECO:0000313" key="9">
    <source>
        <dbReference type="Proteomes" id="UP000008631"/>
    </source>
</evidence>
<dbReference type="InterPro" id="IPR029055">
    <property type="entry name" value="Ntn_hydrolases_N"/>
</dbReference>
<dbReference type="GO" id="GO:0017000">
    <property type="term" value="P:antibiotic biosynthetic process"/>
    <property type="evidence" value="ECO:0007669"/>
    <property type="project" value="InterPro"/>
</dbReference>
<reference key="1">
    <citation type="submission" date="2010-11" db="EMBL/GenBank/DDBJ databases">
        <title>The complete sequence of chromosome of Isophaera pallida ATCC 43644.</title>
        <authorList>
            <consortium name="US DOE Joint Genome Institute (JGI-PGF)"/>
            <person name="Lucas S."/>
            <person name="Copeland A."/>
            <person name="Lapidus A."/>
            <person name="Bruce D."/>
            <person name="Goodwin L."/>
            <person name="Pitluck S."/>
            <person name="Kyrpides N."/>
            <person name="Mavromatis K."/>
            <person name="Pagani I."/>
            <person name="Ivanova N."/>
            <person name="Saunders E."/>
            <person name="Brettin T."/>
            <person name="Detter J.C."/>
            <person name="Han C."/>
            <person name="Tapia R."/>
            <person name="Land M."/>
            <person name="Hauser L."/>
            <person name="Markowitz V."/>
            <person name="Cheng J.-F."/>
            <person name="Hugenholtz P."/>
            <person name="Woyke T."/>
            <person name="Wu D."/>
            <person name="Eisen J.A."/>
        </authorList>
    </citation>
    <scope>NUCLEOTIDE SEQUENCE</scope>
    <source>
        <strain>ATCC 43644</strain>
    </source>
</reference>
<dbReference type="GO" id="GO:0016811">
    <property type="term" value="F:hydrolase activity, acting on carbon-nitrogen (but not peptide) bonds, in linear amides"/>
    <property type="evidence" value="ECO:0007669"/>
    <property type="project" value="InterPro"/>
</dbReference>
<dbReference type="OrthoDB" id="9759796at2"/>
<dbReference type="PIRSF" id="PIRSF001227">
    <property type="entry name" value="Pen_acylase"/>
    <property type="match status" value="1"/>
</dbReference>
<dbReference type="HOGENOM" id="CLU_011790_4_0_0"/>
<dbReference type="InterPro" id="IPR043146">
    <property type="entry name" value="Penicillin_amidase_N_B-knob"/>
</dbReference>
<comment type="cofactor">
    <cofactor evidence="5">
        <name>Ca(2+)</name>
        <dbReference type="ChEBI" id="CHEBI:29108"/>
    </cofactor>
    <text evidence="5">Binds 1 Ca(2+) ion per dimer.</text>
</comment>
<evidence type="ECO:0000256" key="3">
    <source>
        <dbReference type="ARBA" id="ARBA00023145"/>
    </source>
</evidence>
<evidence type="ECO:0000256" key="7">
    <source>
        <dbReference type="SAM" id="Phobius"/>
    </source>
</evidence>
<evidence type="ECO:0000256" key="4">
    <source>
        <dbReference type="PIRSR" id="PIRSR001227-1"/>
    </source>
</evidence>
<keyword evidence="5" id="KW-0106">Calcium</keyword>
<feature type="binding site" evidence="5">
    <location>
        <position position="387"/>
    </location>
    <ligand>
        <name>Ca(2+)</name>
        <dbReference type="ChEBI" id="CHEBI:29108"/>
    </ligand>
</feature>
<dbReference type="MEROPS" id="S45.003"/>
<feature type="binding site" evidence="5">
    <location>
        <position position="223"/>
    </location>
    <ligand>
        <name>Ca(2+)</name>
        <dbReference type="ChEBI" id="CHEBI:29108"/>
    </ligand>
</feature>
<evidence type="ECO:0000256" key="1">
    <source>
        <dbReference type="ARBA" id="ARBA00006586"/>
    </source>
</evidence>
<evidence type="ECO:0000256" key="6">
    <source>
        <dbReference type="SAM" id="MobiDB-lite"/>
    </source>
</evidence>
<sequence length="884" mass="96477">MSGDANPGAVGEQVEGLAEGKASAAPRRRPWWKMVLGGLVALLLVAVAVAVGVGWGWWFLSRSLPPLEGRLEVAGLEEEVTITRDDRGIPRIEASSARDAVFGLGFVHAQDRLFQMDTTRRAAAGELAELFGSDMRAIGFDRSQRIHRARWVAQQALATAAPQERALLEAYAAGVNAGAASLASLPWEYAALGARFAPWKPEDGLVVGLAMAMLLQANELTIELVQHALNLHLPPELTAFLRAPGNAWEAPIDRGRFVEPIPPGPEVLDLRNPPAGWRVEGASESLDGQRAALWRRSAEEVVLGSNNWAVSGTLTDDGRALVANDMHLGLGVPATWYQATAAWPDPSWPEGRVRLCGGTLPGAPGFIVGSNGLVAWGVTHVAGDWFDWIPLTLDPNDSNRYRTPDGWRNFETVVEPLKVNGSDTDDEVRFRVTVWGPVIEADQLRTMLAQGGRGVEKRRRNGKLNVMPLAEPLYALRWVAHQPEAINGGILRLNLAKNVAEALELAPEIGVPHINAVLGDAQGHVAWTILGRIPRRVGFDGSRPEPGWADGSARWEGWTDRSDHPRVVDPPSGRIWTANNRVVSDPSQAALIGTGTYDRGARASIIRDRLDALKPHAFDEAAMLAIQLDDRAMFLARWRDLLVGLIDADPSPDPRFAEVRNLLVNDSDRAAIDSVGFRLLFEYRARVHSAVLDWLLRPCFQADPDFNPSWLLRNEAPIWALIESKPMHLLDRRYETWEAFLRSELIALLDRATRGGAPFTSWTWGARNRLNATHRFSGQLAAFGLQSWLSLPVIPLPGAPSDMPRIQGVSEGASQRMAVRPGREELAYFQLPGGQSGHPLSPHFQDGFAAWAAGTPADSTRLLAGEPVHTLTLIPSATVGNPAR</sequence>
<dbReference type="InParanoid" id="E8QZ09"/>
<keyword evidence="7" id="KW-0472">Membrane</keyword>
<keyword evidence="9" id="KW-1185">Reference proteome</keyword>
<dbReference type="KEGG" id="ipa:Isop_2580"/>
<dbReference type="AlphaFoldDB" id="E8QZ09"/>
<organism evidence="8 9">
    <name type="scientific">Isosphaera pallida (strain ATCC 43644 / DSM 9630 / IS1B)</name>
    <dbReference type="NCBI Taxonomy" id="575540"/>
    <lineage>
        <taxon>Bacteria</taxon>
        <taxon>Pseudomonadati</taxon>
        <taxon>Planctomycetota</taxon>
        <taxon>Planctomycetia</taxon>
        <taxon>Isosphaerales</taxon>
        <taxon>Isosphaeraceae</taxon>
        <taxon>Isosphaera</taxon>
    </lineage>
</organism>
<evidence type="ECO:0000313" key="8">
    <source>
        <dbReference type="EMBL" id="ADV63151.1"/>
    </source>
</evidence>
<comment type="similarity">
    <text evidence="1">Belongs to the peptidase S45 family.</text>
</comment>
<dbReference type="Pfam" id="PF01804">
    <property type="entry name" value="Penicil_amidase"/>
    <property type="match status" value="1"/>
</dbReference>
<keyword evidence="7" id="KW-0812">Transmembrane</keyword>
<dbReference type="InterPro" id="IPR002692">
    <property type="entry name" value="S45"/>
</dbReference>
<dbReference type="Proteomes" id="UP000008631">
    <property type="component" value="Chromosome"/>
</dbReference>
<proteinExistence type="inferred from homology"/>